<name>A0A2J6RSZ4_HYAVF</name>
<keyword evidence="3" id="KW-0732">Signal</keyword>
<feature type="transmembrane region" description="Helical" evidence="2">
    <location>
        <begin position="768"/>
        <end position="790"/>
    </location>
</feature>
<feature type="region of interest" description="Disordered" evidence="1">
    <location>
        <begin position="817"/>
        <end position="887"/>
    </location>
</feature>
<sequence length="887" mass="99934">MHRFQPHQIFPAILFLLCLFPRVHGQSGLNTSYHYSNLSEAFPELDSWYTGHLKFSPYIGGRNSTRCCLQAVTESYIMQNGQPIQNPNQAQDYIDFPPLNLSQGQFPCGATYDGDKAGAQPVVVPYSWCKQNCGGWERSTNAALTQWVQPFVGFILPAAVFCLNVPRKSMIGIWDGFFKDHFDELPGAVTNVVVELASVLHFLLTIFLKERKLERLRKWVEKERREGESGKHGIIRLVVGLFKLVIVFHKTILLVLSRASFAAGIALVNTLIWVAVVFSAAGPMILSGLYEASLDRKVIRSILHELRTEEKRALEANRDLARRPRDRKSEREVFYKRVHQLYAILVGNLELPERAEIKDEPDKPRSVWKDVYHLVKPPKHQWARAGISNEKEGLGTDDRIEAATSGDVDAVEDKQMLLNSDYRRITDTRLKGMLDCQASFGAAVGAPVVFFVGSFLFGVISNLSDVGDNDTSHALAFGMWWMTIPHVAIVAGCLLAGNNPNTLEIIVSSEKGGPWDESEIKRRQGFRRFYQSYYQSVYVPVEMWVRGRNKKIWIDELFFRYGASPTSKDAEGRGKYVARHGKGEFHFDLWNWIGMVNITIGLMVLPFVLAFLTSFYTPTVGLSCRTFTFLMYFVFQICLGMIWLFDFFSPFVWTKHVAWLPFGTYVERIPLNEKANENNTAVDGESPGVEVFEYAIKTRNNAPTTIGFLLAFVFLGSLCTTVLGTFFQIVGVYRSCICSIPIAFWVKGDYPLDISTNTALAIRLANDFWLPTGIASIVLMIITCYIGWWYQRHWRHQFNTAVKALLEPKLGSIHDPKVVQGVDPSSGLVSQTASRNHIPRKSVPDADHGKNVDTDDEITAAPKSDQGHNDHTSSNGEHISIDDPGDG</sequence>
<accession>A0A2J6RSZ4</accession>
<dbReference type="OrthoDB" id="5392263at2759"/>
<proteinExistence type="predicted"/>
<feature type="transmembrane region" description="Helical" evidence="2">
    <location>
        <begin position="438"/>
        <end position="460"/>
    </location>
</feature>
<evidence type="ECO:0000313" key="4">
    <source>
        <dbReference type="EMBL" id="PMD41637.1"/>
    </source>
</evidence>
<evidence type="ECO:0008006" key="6">
    <source>
        <dbReference type="Google" id="ProtNLM"/>
    </source>
</evidence>
<feature type="transmembrane region" description="Helical" evidence="2">
    <location>
        <begin position="589"/>
        <end position="617"/>
    </location>
</feature>
<feature type="chain" id="PRO_5014375139" description="TRP C-terminal domain-containing protein" evidence="3">
    <location>
        <begin position="26"/>
        <end position="887"/>
    </location>
</feature>
<feature type="transmembrane region" description="Helical" evidence="2">
    <location>
        <begin position="706"/>
        <end position="727"/>
    </location>
</feature>
<keyword evidence="2" id="KW-1133">Transmembrane helix</keyword>
<keyword evidence="5" id="KW-1185">Reference proteome</keyword>
<dbReference type="EMBL" id="KZ613944">
    <property type="protein sequence ID" value="PMD41637.1"/>
    <property type="molecule type" value="Genomic_DNA"/>
</dbReference>
<feature type="signal peptide" evidence="3">
    <location>
        <begin position="1"/>
        <end position="25"/>
    </location>
</feature>
<protein>
    <recommendedName>
        <fullName evidence="6">TRP C-terminal domain-containing protein</fullName>
    </recommendedName>
</protein>
<evidence type="ECO:0000313" key="5">
    <source>
        <dbReference type="Proteomes" id="UP000235786"/>
    </source>
</evidence>
<feature type="transmembrane region" description="Helical" evidence="2">
    <location>
        <begin position="234"/>
        <end position="256"/>
    </location>
</feature>
<evidence type="ECO:0000256" key="2">
    <source>
        <dbReference type="SAM" id="Phobius"/>
    </source>
</evidence>
<feature type="transmembrane region" description="Helical" evidence="2">
    <location>
        <begin position="262"/>
        <end position="290"/>
    </location>
</feature>
<feature type="compositionally biased region" description="Basic and acidic residues" evidence="1">
    <location>
        <begin position="842"/>
        <end position="853"/>
    </location>
</feature>
<feature type="transmembrane region" description="Helical" evidence="2">
    <location>
        <begin position="629"/>
        <end position="648"/>
    </location>
</feature>
<feature type="transmembrane region" description="Helical" evidence="2">
    <location>
        <begin position="480"/>
        <end position="497"/>
    </location>
</feature>
<evidence type="ECO:0000256" key="1">
    <source>
        <dbReference type="SAM" id="MobiDB-lite"/>
    </source>
</evidence>
<gene>
    <name evidence="4" type="ORF">L207DRAFT_632988</name>
</gene>
<keyword evidence="2" id="KW-0812">Transmembrane</keyword>
<dbReference type="AlphaFoldDB" id="A0A2J6RSZ4"/>
<evidence type="ECO:0000256" key="3">
    <source>
        <dbReference type="SAM" id="SignalP"/>
    </source>
</evidence>
<dbReference type="Proteomes" id="UP000235786">
    <property type="component" value="Unassembled WGS sequence"/>
</dbReference>
<organism evidence="4 5">
    <name type="scientific">Hyaloscypha variabilis (strain UAMH 11265 / GT02V1 / F)</name>
    <name type="common">Meliniomyces variabilis</name>
    <dbReference type="NCBI Taxonomy" id="1149755"/>
    <lineage>
        <taxon>Eukaryota</taxon>
        <taxon>Fungi</taxon>
        <taxon>Dikarya</taxon>
        <taxon>Ascomycota</taxon>
        <taxon>Pezizomycotina</taxon>
        <taxon>Leotiomycetes</taxon>
        <taxon>Helotiales</taxon>
        <taxon>Hyaloscyphaceae</taxon>
        <taxon>Hyaloscypha</taxon>
        <taxon>Hyaloscypha variabilis</taxon>
    </lineage>
</organism>
<reference evidence="4 5" key="1">
    <citation type="submission" date="2016-04" db="EMBL/GenBank/DDBJ databases">
        <title>A degradative enzymes factory behind the ericoid mycorrhizal symbiosis.</title>
        <authorList>
            <consortium name="DOE Joint Genome Institute"/>
            <person name="Martino E."/>
            <person name="Morin E."/>
            <person name="Grelet G."/>
            <person name="Kuo A."/>
            <person name="Kohler A."/>
            <person name="Daghino S."/>
            <person name="Barry K."/>
            <person name="Choi C."/>
            <person name="Cichocki N."/>
            <person name="Clum A."/>
            <person name="Copeland A."/>
            <person name="Hainaut M."/>
            <person name="Haridas S."/>
            <person name="Labutti K."/>
            <person name="Lindquist E."/>
            <person name="Lipzen A."/>
            <person name="Khouja H.-R."/>
            <person name="Murat C."/>
            <person name="Ohm R."/>
            <person name="Olson A."/>
            <person name="Spatafora J."/>
            <person name="Veneault-Fourrey C."/>
            <person name="Henrissat B."/>
            <person name="Grigoriev I."/>
            <person name="Martin F."/>
            <person name="Perotto S."/>
        </authorList>
    </citation>
    <scope>NUCLEOTIDE SEQUENCE [LARGE SCALE GENOMIC DNA]</scope>
    <source>
        <strain evidence="4 5">F</strain>
    </source>
</reference>
<keyword evidence="2" id="KW-0472">Membrane</keyword>
<feature type="transmembrane region" description="Helical" evidence="2">
    <location>
        <begin position="188"/>
        <end position="208"/>
    </location>
</feature>